<dbReference type="RefSeq" id="WP_069302464.1">
    <property type="nucleotide sequence ID" value="NZ_CP044233.1"/>
</dbReference>
<dbReference type="NCBIfam" id="TIGR04370">
    <property type="entry name" value="glyco_rpt_poly"/>
    <property type="match status" value="1"/>
</dbReference>
<dbReference type="AlphaFoldDB" id="A0A1E3KQN7"/>
<dbReference type="Proteomes" id="UP000094892">
    <property type="component" value="Unassembled WGS sequence"/>
</dbReference>
<protein>
    <recommendedName>
        <fullName evidence="3">Oligosaccharide repeat unit polymerase</fullName>
    </recommendedName>
</protein>
<proteinExistence type="predicted"/>
<dbReference type="PATRIC" id="fig|1590.306.peg.1144"/>
<evidence type="ECO:0008006" key="3">
    <source>
        <dbReference type="Google" id="ProtNLM"/>
    </source>
</evidence>
<comment type="caution">
    <text evidence="1">The sequence shown here is derived from an EMBL/GenBank/DDBJ whole genome shotgun (WGS) entry which is preliminary data.</text>
</comment>
<reference evidence="1 2" key="1">
    <citation type="submission" date="2016-08" db="EMBL/GenBank/DDBJ databases">
        <title>Genome sequencing of Lactobacillus plantarum JSA22, isolated from fermented soybean paste.</title>
        <authorList>
            <person name="Choi H.S."/>
        </authorList>
    </citation>
    <scope>NUCLEOTIDE SEQUENCE [LARGE SCALE GENOMIC DNA]</scope>
    <source>
        <strain evidence="1 2">JSA22</strain>
    </source>
</reference>
<accession>A0A1E3KQN7</accession>
<sequence>MMNLYILGLVILCLIAIFFKRTINILNPIVLFCVIWGTMIFLYLIPLFTSFPSITLRKWLIIVCAVGLFCIGALLTTKLFHVQKIQHNYVYNMRILLYTVVALISIVFVAFFVTVIQLGLPPLLGGNINRADYYVSYIEPFYLLVFPFWFLSIYLIKRGYKPTLNVFLILSSLLLVFLKGNKFPLVFFIGLVIFYLGVDKRVKVGHLLYLTLIIIGVFGLSSTFITKATDQVIQAQNIILGVNIPSRLRFVVDPILYFTNNLLNITNFFDVQSSYSYGAQMFSGVFHDLGIGSLTNRLIVTNEDLWSGNLQFSWLTTGSYLKVLYLDFGYSGIFIGSLLYGFVCGLFYVRVRDWGMNNTLITLYVYYLLFLSVLLSFFTSYLSENGLIYNFLVIIIIHILSQRRISNAE</sequence>
<evidence type="ECO:0000313" key="1">
    <source>
        <dbReference type="EMBL" id="ODO61175.1"/>
    </source>
</evidence>
<organism evidence="1 2">
    <name type="scientific">Lactiplantibacillus plantarum</name>
    <name type="common">Lactobacillus plantarum</name>
    <dbReference type="NCBI Taxonomy" id="1590"/>
    <lineage>
        <taxon>Bacteria</taxon>
        <taxon>Bacillati</taxon>
        <taxon>Bacillota</taxon>
        <taxon>Bacilli</taxon>
        <taxon>Lactobacillales</taxon>
        <taxon>Lactobacillaceae</taxon>
        <taxon>Lactiplantibacillus</taxon>
    </lineage>
</organism>
<gene>
    <name evidence="1" type="ORF">LPJSA22_01132</name>
</gene>
<evidence type="ECO:0000313" key="2">
    <source>
        <dbReference type="Proteomes" id="UP000094892"/>
    </source>
</evidence>
<name>A0A1E3KQN7_LACPN</name>
<dbReference type="EMBL" id="MCOL01000001">
    <property type="protein sequence ID" value="ODO61175.1"/>
    <property type="molecule type" value="Genomic_DNA"/>
</dbReference>